<dbReference type="PANTHER" id="PTHR45661">
    <property type="entry name" value="SURFACE ANTIGEN"/>
    <property type="match status" value="1"/>
</dbReference>
<proteinExistence type="predicted"/>
<reference evidence="1 2" key="1">
    <citation type="journal article" date="2021" name="Sci. Rep.">
        <title>The genome of the diatom Chaetoceros tenuissimus carries an ancient integrated fragment of an extant virus.</title>
        <authorList>
            <person name="Hongo Y."/>
            <person name="Kimura K."/>
            <person name="Takaki Y."/>
            <person name="Yoshida Y."/>
            <person name="Baba S."/>
            <person name="Kobayashi G."/>
            <person name="Nagasaki K."/>
            <person name="Hano T."/>
            <person name="Tomaru Y."/>
        </authorList>
    </citation>
    <scope>NUCLEOTIDE SEQUENCE [LARGE SCALE GENOMIC DNA]</scope>
    <source>
        <strain evidence="1 2">NIES-3715</strain>
    </source>
</reference>
<dbReference type="Gene3D" id="3.80.10.10">
    <property type="entry name" value="Ribonuclease Inhibitor"/>
    <property type="match status" value="2"/>
</dbReference>
<evidence type="ECO:0008006" key="3">
    <source>
        <dbReference type="Google" id="ProtNLM"/>
    </source>
</evidence>
<dbReference type="Proteomes" id="UP001054902">
    <property type="component" value="Unassembled WGS sequence"/>
</dbReference>
<dbReference type="Pfam" id="PF13306">
    <property type="entry name" value="LRR_5"/>
    <property type="match status" value="2"/>
</dbReference>
<keyword evidence="2" id="KW-1185">Reference proteome</keyword>
<evidence type="ECO:0000313" key="1">
    <source>
        <dbReference type="EMBL" id="GFH49334.1"/>
    </source>
</evidence>
<gene>
    <name evidence="1" type="ORF">CTEN210_05810</name>
</gene>
<dbReference type="InterPro" id="IPR053139">
    <property type="entry name" value="Surface_bspA-like"/>
</dbReference>
<dbReference type="InterPro" id="IPR026906">
    <property type="entry name" value="LRR_5"/>
</dbReference>
<comment type="caution">
    <text evidence="1">The sequence shown here is derived from an EMBL/GenBank/DDBJ whole genome shotgun (WGS) entry which is preliminary data.</text>
</comment>
<sequence length="540" mass="62380">MRVEQVDGLLTLFYDGSIIDNADMNYEHYCTLDNEEDRSEECKKYVRERYSWQQIIVMEGVSIIPDGTFYLCKNIKRVIFSSTVIRIEESAFLLCSSLVFIKLSIHLEYIGEKAFDFCNLKNVFLPPTCECIGKNSFARNENLTIFHVPRRVCICKNAVKDTKLKKIASTLSEEDQKNWIKSINDSPKCLLHKICCAYQPTAEAIHQILQDRGLEAFYEKNSIGISPVEYLQENPFTDITEVDIVRNYKQGIIPPNTIETLPFMQGGQYLSVASKMKVGFVGGLFTLFYDGSDIYDYDLSTEYFEPGHPGNRSESFRKWWHERQTWQQVIVLEGVTVIPEQAFFYCKNIERIIFSDTVIRVEDLAVCGCSSLVYIKLSNNLEFIGDDAFVDSALKSLFIPPSCREVDCSMFQGVEGLEILHVPRQTVLRWNRGIVCRHDLCDDLYLQYPDFDSLSKEEQGNWIKNINSSDKHTLHRICCSFQPTVKDVVEVMQDKGVRAFYEENDVGFTPSHYLDANPFAEISEMEIIRTYTMRMMGEWK</sequence>
<dbReference type="InterPro" id="IPR032675">
    <property type="entry name" value="LRR_dom_sf"/>
</dbReference>
<accession>A0AAD3CRB2</accession>
<protein>
    <recommendedName>
        <fullName evidence="3">Leucine-rich repeat domain-containing protein</fullName>
    </recommendedName>
</protein>
<name>A0AAD3CRB2_9STRA</name>
<dbReference type="AlphaFoldDB" id="A0AAD3CRB2"/>
<organism evidence="1 2">
    <name type="scientific">Chaetoceros tenuissimus</name>
    <dbReference type="NCBI Taxonomy" id="426638"/>
    <lineage>
        <taxon>Eukaryota</taxon>
        <taxon>Sar</taxon>
        <taxon>Stramenopiles</taxon>
        <taxon>Ochrophyta</taxon>
        <taxon>Bacillariophyta</taxon>
        <taxon>Coscinodiscophyceae</taxon>
        <taxon>Chaetocerotophycidae</taxon>
        <taxon>Chaetocerotales</taxon>
        <taxon>Chaetocerotaceae</taxon>
        <taxon>Chaetoceros</taxon>
    </lineage>
</organism>
<evidence type="ECO:0000313" key="2">
    <source>
        <dbReference type="Proteomes" id="UP001054902"/>
    </source>
</evidence>
<dbReference type="SUPFAM" id="SSF52058">
    <property type="entry name" value="L domain-like"/>
    <property type="match status" value="1"/>
</dbReference>
<dbReference type="PANTHER" id="PTHR45661:SF3">
    <property type="entry name" value="IG-LIKE DOMAIN-CONTAINING PROTEIN"/>
    <property type="match status" value="1"/>
</dbReference>
<dbReference type="EMBL" id="BLLK01000038">
    <property type="protein sequence ID" value="GFH49334.1"/>
    <property type="molecule type" value="Genomic_DNA"/>
</dbReference>